<reference evidence="1" key="1">
    <citation type="submission" date="2019-04" db="EMBL/GenBank/DDBJ databases">
        <title>Microbes associate with the intestines of laboratory mice.</title>
        <authorList>
            <person name="Navarre W."/>
            <person name="Wong E."/>
            <person name="Huang K."/>
            <person name="Tropini C."/>
            <person name="Ng K."/>
            <person name="Yu B."/>
        </authorList>
    </citation>
    <scope>NUCLEOTIDE SEQUENCE</scope>
    <source>
        <strain evidence="1">NM04_E33</strain>
    </source>
</reference>
<comment type="caution">
    <text evidence="1">The sequence shown here is derived from an EMBL/GenBank/DDBJ whole genome shotgun (WGS) entry which is preliminary data.</text>
</comment>
<dbReference type="EMBL" id="SRYB01000001">
    <property type="protein sequence ID" value="TGY80985.1"/>
    <property type="molecule type" value="Genomic_DNA"/>
</dbReference>
<organism evidence="1 2">
    <name type="scientific">Lepagella muris</name>
    <dbReference type="NCBI Taxonomy" id="3032870"/>
    <lineage>
        <taxon>Bacteria</taxon>
        <taxon>Pseudomonadati</taxon>
        <taxon>Bacteroidota</taxon>
        <taxon>Bacteroidia</taxon>
        <taxon>Bacteroidales</taxon>
        <taxon>Muribaculaceae</taxon>
        <taxon>Lepagella</taxon>
    </lineage>
</organism>
<protein>
    <submittedName>
        <fullName evidence="1">Uncharacterized protein</fullName>
    </submittedName>
</protein>
<accession>A0AC61RNL2</accession>
<proteinExistence type="predicted"/>
<gene>
    <name evidence="1" type="ORF">E5331_00980</name>
</gene>
<evidence type="ECO:0000313" key="2">
    <source>
        <dbReference type="Proteomes" id="UP000306319"/>
    </source>
</evidence>
<keyword evidence="2" id="KW-1185">Reference proteome</keyword>
<dbReference type="Proteomes" id="UP000306319">
    <property type="component" value="Unassembled WGS sequence"/>
</dbReference>
<evidence type="ECO:0000313" key="1">
    <source>
        <dbReference type="EMBL" id="TGY80985.1"/>
    </source>
</evidence>
<sequence length="214" mass="24246">MENKPTIIVKKHTGVELVQLAASFTSGHESKITLKRAYKTEHSIIRTQIFSVECYQIPLFVSTHFIRHHVGSQPYQLTCRIDRPGGGNPHLKERIAEVNTLLAQCKIEEACGILDWLAENSDRYTKVNLLLIANAQAFIDMAKLRLCTMASPETRELFGLIKAKIAEVDPDLAPYLVRKCVYRGGICGELKCCGYNKTEMFQKELAQYKLLFIN</sequence>
<name>A0AC61RNL2_9BACT</name>